<organism evidence="1 2">
    <name type="scientific">Funneliformis mosseae</name>
    <name type="common">Endomycorrhizal fungus</name>
    <name type="synonym">Glomus mosseae</name>
    <dbReference type="NCBI Taxonomy" id="27381"/>
    <lineage>
        <taxon>Eukaryota</taxon>
        <taxon>Fungi</taxon>
        <taxon>Fungi incertae sedis</taxon>
        <taxon>Mucoromycota</taxon>
        <taxon>Glomeromycotina</taxon>
        <taxon>Glomeromycetes</taxon>
        <taxon>Glomerales</taxon>
        <taxon>Glomeraceae</taxon>
        <taxon>Funneliformis</taxon>
    </lineage>
</organism>
<feature type="non-terminal residue" evidence="1">
    <location>
        <position position="89"/>
    </location>
</feature>
<protein>
    <submittedName>
        <fullName evidence="1">9973_t:CDS:1</fullName>
    </submittedName>
</protein>
<evidence type="ECO:0000313" key="2">
    <source>
        <dbReference type="Proteomes" id="UP000789375"/>
    </source>
</evidence>
<gene>
    <name evidence="1" type="ORF">FMOSSE_LOCUS9235</name>
</gene>
<keyword evidence="2" id="KW-1185">Reference proteome</keyword>
<name>A0A9N9GJL5_FUNMO</name>
<evidence type="ECO:0000313" key="1">
    <source>
        <dbReference type="EMBL" id="CAG8606612.1"/>
    </source>
</evidence>
<dbReference type="Proteomes" id="UP000789375">
    <property type="component" value="Unassembled WGS sequence"/>
</dbReference>
<dbReference type="AlphaFoldDB" id="A0A9N9GJL5"/>
<comment type="caution">
    <text evidence="1">The sequence shown here is derived from an EMBL/GenBank/DDBJ whole genome shotgun (WGS) entry which is preliminary data.</text>
</comment>
<sequence length="89" mass="10400">NYYESGTGTDEIKEEAMEWYLKYASNGNAETQNKEVILKEGVWMVTVTAEQGIRDTQLLKLVEEYILDFKPASKILERRVYCLRKNSMQ</sequence>
<proteinExistence type="predicted"/>
<accession>A0A9N9GJL5</accession>
<reference evidence="1" key="1">
    <citation type="submission" date="2021-06" db="EMBL/GenBank/DDBJ databases">
        <authorList>
            <person name="Kallberg Y."/>
            <person name="Tangrot J."/>
            <person name="Rosling A."/>
        </authorList>
    </citation>
    <scope>NUCLEOTIDE SEQUENCE</scope>
    <source>
        <strain evidence="1">87-6 pot B 2015</strain>
    </source>
</reference>
<dbReference type="EMBL" id="CAJVPP010002636">
    <property type="protein sequence ID" value="CAG8606612.1"/>
    <property type="molecule type" value="Genomic_DNA"/>
</dbReference>